<comment type="caution">
    <text evidence="1">The sequence shown here is derived from an EMBL/GenBank/DDBJ whole genome shotgun (WGS) entry which is preliminary data.</text>
</comment>
<organism evidence="1 2">
    <name type="scientific">Candidatus Curtissbacteria bacterium GW2011_GWA1_40_16</name>
    <dbReference type="NCBI Taxonomy" id="1618405"/>
    <lineage>
        <taxon>Bacteria</taxon>
        <taxon>Candidatus Curtissiibacteriota</taxon>
    </lineage>
</organism>
<dbReference type="AlphaFoldDB" id="A0A0G0REL4"/>
<dbReference type="Proteomes" id="UP000034531">
    <property type="component" value="Unassembled WGS sequence"/>
</dbReference>
<gene>
    <name evidence="1" type="ORF">UT84_C0005G0029</name>
</gene>
<evidence type="ECO:0000313" key="2">
    <source>
        <dbReference type="Proteomes" id="UP000034531"/>
    </source>
</evidence>
<sequence>MLVLVAEVSLSSIKTWAPVGRELATIRPVRCIVPFLKLGLKPRAQKMATSAIIAIINRMAIEKIVRFLARFILVHSS</sequence>
<name>A0A0G0REL4_9BACT</name>
<proteinExistence type="predicted"/>
<reference evidence="1 2" key="1">
    <citation type="journal article" date="2015" name="Nature">
        <title>rRNA introns, odd ribosomes, and small enigmatic genomes across a large radiation of phyla.</title>
        <authorList>
            <person name="Brown C.T."/>
            <person name="Hug L.A."/>
            <person name="Thomas B.C."/>
            <person name="Sharon I."/>
            <person name="Castelle C.J."/>
            <person name="Singh A."/>
            <person name="Wilkins M.J."/>
            <person name="Williams K.H."/>
            <person name="Banfield J.F."/>
        </authorList>
    </citation>
    <scope>NUCLEOTIDE SEQUENCE [LARGE SCALE GENOMIC DNA]</scope>
</reference>
<protein>
    <submittedName>
        <fullName evidence="1">Uncharacterized protein</fullName>
    </submittedName>
</protein>
<evidence type="ECO:0000313" key="1">
    <source>
        <dbReference type="EMBL" id="KKR50883.1"/>
    </source>
</evidence>
<accession>A0A0G0REL4</accession>
<dbReference type="EMBL" id="LBYI01000005">
    <property type="protein sequence ID" value="KKR50883.1"/>
    <property type="molecule type" value="Genomic_DNA"/>
</dbReference>